<dbReference type="OMA" id="YLGMYIP"/>
<dbReference type="GeneID" id="113398745"/>
<accession>A0A8B8IAY6</accession>
<proteinExistence type="predicted"/>
<evidence type="ECO:0000313" key="3">
    <source>
        <dbReference type="RefSeq" id="XP_026493416.2"/>
    </source>
</evidence>
<dbReference type="Proteomes" id="UP001652626">
    <property type="component" value="Chromosome 14"/>
</dbReference>
<feature type="transmembrane region" description="Helical" evidence="1">
    <location>
        <begin position="6"/>
        <end position="26"/>
    </location>
</feature>
<name>A0A8B8IAY6_VANTA</name>
<reference evidence="3" key="1">
    <citation type="submission" date="2025-08" db="UniProtKB">
        <authorList>
            <consortium name="RefSeq"/>
        </authorList>
    </citation>
    <scope>IDENTIFICATION</scope>
    <source>
        <tissue evidence="3">Whole body</tissue>
    </source>
</reference>
<feature type="transmembrane region" description="Helical" evidence="1">
    <location>
        <begin position="94"/>
        <end position="111"/>
    </location>
</feature>
<keyword evidence="2" id="KW-1185">Reference proteome</keyword>
<dbReference type="AlphaFoldDB" id="A0A8B8IAY6"/>
<sequence length="204" mass="23438">MDASYVILGCLLLIQMAAILVLLNPIYDLRRRARHMNNILKRHRSYYFLLVGVYFSFVVYLGMFIPLQNIHNLIANNFLNKYEKLVLLSRAEKNYLIASFSLFLFIVLNGVRSLTSYAANILELSIATNASLGLRKSLKPQKKEVLPPVHILPNLLRVKRSVSHETILFAKELREYLKNILKTAELPYNSCTISNILQANVDRT</sequence>
<feature type="transmembrane region" description="Helical" evidence="1">
    <location>
        <begin position="46"/>
        <end position="67"/>
    </location>
</feature>
<keyword evidence="1" id="KW-0812">Transmembrane</keyword>
<organism evidence="2 3">
    <name type="scientific">Vanessa tameamea</name>
    <name type="common">Kamehameha butterfly</name>
    <dbReference type="NCBI Taxonomy" id="334116"/>
    <lineage>
        <taxon>Eukaryota</taxon>
        <taxon>Metazoa</taxon>
        <taxon>Ecdysozoa</taxon>
        <taxon>Arthropoda</taxon>
        <taxon>Hexapoda</taxon>
        <taxon>Insecta</taxon>
        <taxon>Pterygota</taxon>
        <taxon>Neoptera</taxon>
        <taxon>Endopterygota</taxon>
        <taxon>Lepidoptera</taxon>
        <taxon>Glossata</taxon>
        <taxon>Ditrysia</taxon>
        <taxon>Papilionoidea</taxon>
        <taxon>Nymphalidae</taxon>
        <taxon>Nymphalinae</taxon>
        <taxon>Vanessa</taxon>
    </lineage>
</organism>
<keyword evidence="1" id="KW-1133">Transmembrane helix</keyword>
<evidence type="ECO:0000313" key="2">
    <source>
        <dbReference type="Proteomes" id="UP001652626"/>
    </source>
</evidence>
<keyword evidence="1" id="KW-0472">Membrane</keyword>
<gene>
    <name evidence="3" type="primary">LOC113398745</name>
</gene>
<protein>
    <submittedName>
        <fullName evidence="3">Uncharacterized protein LOC113398745</fullName>
    </submittedName>
</protein>
<dbReference type="RefSeq" id="XP_026493416.2">
    <property type="nucleotide sequence ID" value="XM_026637631.2"/>
</dbReference>
<evidence type="ECO:0000256" key="1">
    <source>
        <dbReference type="SAM" id="Phobius"/>
    </source>
</evidence>